<evidence type="ECO:0000259" key="2">
    <source>
        <dbReference type="Pfam" id="PF25164"/>
    </source>
</evidence>
<organism evidence="3 4">
    <name type="scientific">Mucilaginibacter gossypiicola</name>
    <dbReference type="NCBI Taxonomy" id="551995"/>
    <lineage>
        <taxon>Bacteria</taxon>
        <taxon>Pseudomonadati</taxon>
        <taxon>Bacteroidota</taxon>
        <taxon>Sphingobacteriia</taxon>
        <taxon>Sphingobacteriales</taxon>
        <taxon>Sphingobacteriaceae</taxon>
        <taxon>Mucilaginibacter</taxon>
    </lineage>
</organism>
<keyword evidence="1" id="KW-0472">Membrane</keyword>
<evidence type="ECO:0000256" key="1">
    <source>
        <dbReference type="SAM" id="Phobius"/>
    </source>
</evidence>
<evidence type="ECO:0000313" key="3">
    <source>
        <dbReference type="EMBL" id="SEN25099.1"/>
    </source>
</evidence>
<keyword evidence="1" id="KW-1133">Transmembrane helix</keyword>
<dbReference type="Pfam" id="PF25164">
    <property type="entry name" value="CoiA_N"/>
    <property type="match status" value="1"/>
</dbReference>
<dbReference type="InterPro" id="IPR057253">
    <property type="entry name" value="CoiA-like_N"/>
</dbReference>
<gene>
    <name evidence="3" type="ORF">SAMN05192574_102910</name>
</gene>
<name>A0A1H8F057_9SPHI</name>
<proteinExistence type="predicted"/>
<feature type="transmembrane region" description="Helical" evidence="1">
    <location>
        <begin position="179"/>
        <end position="199"/>
    </location>
</feature>
<keyword evidence="1" id="KW-0812">Transmembrane</keyword>
<protein>
    <submittedName>
        <fullName evidence="3">Competence protein CoiA-like family protein</fullName>
    </submittedName>
</protein>
<dbReference type="Proteomes" id="UP000198942">
    <property type="component" value="Unassembled WGS sequence"/>
</dbReference>
<dbReference type="AlphaFoldDB" id="A0A1H8F057"/>
<evidence type="ECO:0000313" key="4">
    <source>
        <dbReference type="Proteomes" id="UP000198942"/>
    </source>
</evidence>
<reference evidence="4" key="1">
    <citation type="submission" date="2016-10" db="EMBL/GenBank/DDBJ databases">
        <authorList>
            <person name="Varghese N."/>
            <person name="Submissions S."/>
        </authorList>
    </citation>
    <scope>NUCLEOTIDE SEQUENCE [LARGE SCALE GENOMIC DNA]</scope>
    <source>
        <strain evidence="4">Gh-48</strain>
    </source>
</reference>
<keyword evidence="4" id="KW-1185">Reference proteome</keyword>
<sequence length="208" mass="23532">MDFKVPFGRQNETNALVASALADKEQQYFCPLCNETLTLKDGKIKAKHFAHKRGECTYDLIIHALAEQVIIENSNIIVEDSVINYVNPLKEAMINNRRADAVVDSVEYGNLIIEITVTNPLTDQKLKDYDNLNVLEIDLRSLEKNLSIETLTDQVLSNPNNRTFYPKEQFVSKSKPDNIAYALIAGVVAIAMLLIKNILFPSKSKKRY</sequence>
<feature type="domain" description="Competence protein CoiA-like N-terminal" evidence="2">
    <location>
        <begin position="22"/>
        <end position="58"/>
    </location>
</feature>
<dbReference type="EMBL" id="FOCL01000002">
    <property type="protein sequence ID" value="SEN25099.1"/>
    <property type="molecule type" value="Genomic_DNA"/>
</dbReference>
<accession>A0A1H8F057</accession>
<dbReference type="RefSeq" id="WP_091210245.1">
    <property type="nucleotide sequence ID" value="NZ_FOCL01000002.1"/>
</dbReference>
<dbReference type="OrthoDB" id="1075895at2"/>